<organism evidence="1 2">
    <name type="scientific">Vaccinium darrowii</name>
    <dbReference type="NCBI Taxonomy" id="229202"/>
    <lineage>
        <taxon>Eukaryota</taxon>
        <taxon>Viridiplantae</taxon>
        <taxon>Streptophyta</taxon>
        <taxon>Embryophyta</taxon>
        <taxon>Tracheophyta</taxon>
        <taxon>Spermatophyta</taxon>
        <taxon>Magnoliopsida</taxon>
        <taxon>eudicotyledons</taxon>
        <taxon>Gunneridae</taxon>
        <taxon>Pentapetalae</taxon>
        <taxon>asterids</taxon>
        <taxon>Ericales</taxon>
        <taxon>Ericaceae</taxon>
        <taxon>Vaccinioideae</taxon>
        <taxon>Vaccinieae</taxon>
        <taxon>Vaccinium</taxon>
    </lineage>
</organism>
<gene>
    <name evidence="1" type="ORF">Vadar_022560</name>
</gene>
<dbReference type="EMBL" id="CM037158">
    <property type="protein sequence ID" value="KAH7852260.1"/>
    <property type="molecule type" value="Genomic_DNA"/>
</dbReference>
<comment type="caution">
    <text evidence="1">The sequence shown here is derived from an EMBL/GenBank/DDBJ whole genome shotgun (WGS) entry which is preliminary data.</text>
</comment>
<reference evidence="1 2" key="1">
    <citation type="journal article" date="2021" name="Hortic Res">
        <title>High-quality reference genome and annotation aids understanding of berry development for evergreen blueberry (Vaccinium darrowii).</title>
        <authorList>
            <person name="Yu J."/>
            <person name="Hulse-Kemp A.M."/>
            <person name="Babiker E."/>
            <person name="Staton M."/>
        </authorList>
    </citation>
    <scope>NUCLEOTIDE SEQUENCE [LARGE SCALE GENOMIC DNA]</scope>
    <source>
        <strain evidence="2">cv. NJ 8807/NJ 8810</strain>
        <tissue evidence="1">Young leaf</tissue>
    </source>
</reference>
<keyword evidence="2" id="KW-1185">Reference proteome</keyword>
<dbReference type="Proteomes" id="UP000828048">
    <property type="component" value="Chromosome 8"/>
</dbReference>
<protein>
    <submittedName>
        <fullName evidence="1">Uncharacterized protein</fullName>
    </submittedName>
</protein>
<proteinExistence type="predicted"/>
<accession>A0ACB7YFK2</accession>
<name>A0ACB7YFK2_9ERIC</name>
<evidence type="ECO:0000313" key="2">
    <source>
        <dbReference type="Proteomes" id="UP000828048"/>
    </source>
</evidence>
<evidence type="ECO:0000313" key="1">
    <source>
        <dbReference type="EMBL" id="KAH7852260.1"/>
    </source>
</evidence>
<sequence length="315" mass="34167">MNTSPTCKTLSTSGSNPASSQPKPTNPHATGSSDDRRNLLASQEESLLQHVSGPIYGTISSCADTARSQPTPIVPHPTGNLEDQRNLLASQEALLRGHVSGPIYGTISSCTDPALSQTTPIVPHPMGNLDDQRNLSALLEEPLLSQLTPSIPPTMDGFADWSPFSAFFNDSFLEGHASGSNDCTVPACSNPVPSQTMPTNATERQNMGSVELRATYGDKTIKFLLPPMFETSELKEKVSKILDCELHSFDVEYKDGVGEWILMGCDENVREYLQLLNSLGNQVMKLKITKVPNTTNLCETCGSSLTRKRPRSVQM</sequence>